<dbReference type="EMBL" id="RBDX01000005">
    <property type="protein sequence ID" value="RKN10455.1"/>
    <property type="molecule type" value="Genomic_DNA"/>
</dbReference>
<sequence>MTHQNAALALEDVFDLDLETTDLSTIGPGFADSEPCTGDNCGPSPTAGATSGCATPDSLAMGKGGGNGCNFA</sequence>
<dbReference type="Proteomes" id="UP000275024">
    <property type="component" value="Unassembled WGS sequence"/>
</dbReference>
<reference evidence="3 4" key="1">
    <citation type="submission" date="2018-09" db="EMBL/GenBank/DDBJ databases">
        <title>Streptomyces sp. nov. DS1-2, an endophytic actinomycete isolated from roots of Dendrobium scabrilingue.</title>
        <authorList>
            <person name="Kuncharoen N."/>
            <person name="Kudo T."/>
            <person name="Ohkuma M."/>
            <person name="Yuki M."/>
            <person name="Tanasupawat S."/>
        </authorList>
    </citation>
    <scope>NUCLEOTIDE SEQUENCE [LARGE SCALE GENOMIC DNA]</scope>
    <source>
        <strain evidence="1 4">AZ1-7</strain>
        <strain evidence="2 3">DS1-2</strain>
    </source>
</reference>
<dbReference type="AlphaFoldDB" id="A0A3A9WBS7"/>
<evidence type="ECO:0000313" key="2">
    <source>
        <dbReference type="EMBL" id="RKN24714.1"/>
    </source>
</evidence>
<evidence type="ECO:0000313" key="3">
    <source>
        <dbReference type="Proteomes" id="UP000268652"/>
    </source>
</evidence>
<name>A0A3A9WBS7_9ACTN</name>
<comment type="caution">
    <text evidence="1">The sequence shown here is derived from an EMBL/GenBank/DDBJ whole genome shotgun (WGS) entry which is preliminary data.</text>
</comment>
<keyword evidence="3" id="KW-1185">Reference proteome</keyword>
<dbReference type="EMBL" id="RBDY01000005">
    <property type="protein sequence ID" value="RKN24714.1"/>
    <property type="molecule type" value="Genomic_DNA"/>
</dbReference>
<accession>A0A3A9WBS7</accession>
<gene>
    <name evidence="2" type="ORF">D7318_09620</name>
    <name evidence="1" type="ORF">D7319_08445</name>
</gene>
<organism evidence="1 4">
    <name type="scientific">Streptomyces radicis</name>
    <dbReference type="NCBI Taxonomy" id="1750517"/>
    <lineage>
        <taxon>Bacteria</taxon>
        <taxon>Bacillati</taxon>
        <taxon>Actinomycetota</taxon>
        <taxon>Actinomycetes</taxon>
        <taxon>Kitasatosporales</taxon>
        <taxon>Streptomycetaceae</taxon>
        <taxon>Streptomyces</taxon>
    </lineage>
</organism>
<evidence type="ECO:0000313" key="4">
    <source>
        <dbReference type="Proteomes" id="UP000275024"/>
    </source>
</evidence>
<dbReference type="RefSeq" id="WP_120696477.1">
    <property type="nucleotide sequence ID" value="NZ_RBDX01000005.1"/>
</dbReference>
<dbReference type="OrthoDB" id="4325144at2"/>
<protein>
    <submittedName>
        <fullName evidence="1">Uncharacterized protein</fullName>
    </submittedName>
</protein>
<evidence type="ECO:0000313" key="1">
    <source>
        <dbReference type="EMBL" id="RKN10455.1"/>
    </source>
</evidence>
<proteinExistence type="predicted"/>
<dbReference type="Proteomes" id="UP000268652">
    <property type="component" value="Unassembled WGS sequence"/>
</dbReference>